<protein>
    <submittedName>
        <fullName evidence="1">Uncharacterized protein</fullName>
    </submittedName>
</protein>
<organism evidence="1 2">
    <name type="scientific">Microseira wollei NIES-4236</name>
    <dbReference type="NCBI Taxonomy" id="2530354"/>
    <lineage>
        <taxon>Bacteria</taxon>
        <taxon>Bacillati</taxon>
        <taxon>Cyanobacteriota</taxon>
        <taxon>Cyanophyceae</taxon>
        <taxon>Oscillatoriophycideae</taxon>
        <taxon>Aerosakkonematales</taxon>
        <taxon>Aerosakkonemataceae</taxon>
        <taxon>Microseira</taxon>
    </lineage>
</organism>
<proteinExistence type="predicted"/>
<dbReference type="AlphaFoldDB" id="A0AAV3XCN2"/>
<reference evidence="1" key="1">
    <citation type="submission" date="2019-10" db="EMBL/GenBank/DDBJ databases">
        <title>Draft genome sequece of Microseira wollei NIES-4236.</title>
        <authorList>
            <person name="Yamaguchi H."/>
            <person name="Suzuki S."/>
            <person name="Kawachi M."/>
        </authorList>
    </citation>
    <scope>NUCLEOTIDE SEQUENCE</scope>
    <source>
        <strain evidence="1">NIES-4236</strain>
    </source>
</reference>
<accession>A0AAV3XCN2</accession>
<dbReference type="RefSeq" id="WP_226581887.1">
    <property type="nucleotide sequence ID" value="NZ_BLAY01000044.1"/>
</dbReference>
<evidence type="ECO:0000313" key="2">
    <source>
        <dbReference type="Proteomes" id="UP001050975"/>
    </source>
</evidence>
<dbReference type="Proteomes" id="UP001050975">
    <property type="component" value="Unassembled WGS sequence"/>
</dbReference>
<gene>
    <name evidence="1" type="ORF">MiSe_31690</name>
</gene>
<keyword evidence="2" id="KW-1185">Reference proteome</keyword>
<dbReference type="EMBL" id="BLAY01000044">
    <property type="protein sequence ID" value="GET38411.1"/>
    <property type="molecule type" value="Genomic_DNA"/>
</dbReference>
<evidence type="ECO:0000313" key="1">
    <source>
        <dbReference type="EMBL" id="GET38411.1"/>
    </source>
</evidence>
<sequence>MTNKTEELLQEFHPLPVSRILVMSEVIGILTSVLAKQVNELLKIDRETSEKEMEFIMSSAAQKADSAVMKYSVEQIIEELERWPKAKEIAKDMKGQTKEELLEQSYPTTVTEILVMLNVISNRSGGAPAAHHPKRSCQLNIFQSVASANKNFITNKLAQ</sequence>
<name>A0AAV3XCN2_9CYAN</name>
<comment type="caution">
    <text evidence="1">The sequence shown here is derived from an EMBL/GenBank/DDBJ whole genome shotgun (WGS) entry which is preliminary data.</text>
</comment>